<feature type="region of interest" description="Disordered" evidence="1">
    <location>
        <begin position="1"/>
        <end position="25"/>
    </location>
</feature>
<evidence type="ECO:0000256" key="1">
    <source>
        <dbReference type="SAM" id="MobiDB-lite"/>
    </source>
</evidence>
<evidence type="ECO:0000313" key="2">
    <source>
        <dbReference type="EMBL" id="KAG9188382.1"/>
    </source>
</evidence>
<reference evidence="2" key="1">
    <citation type="submission" date="2021-07" db="EMBL/GenBank/DDBJ databases">
        <title>Genome Resource of American Ginseng Black Spot Pathogen Alternaria panax.</title>
        <authorList>
            <person name="Qiu C."/>
            <person name="Wang W."/>
            <person name="Liu Z."/>
        </authorList>
    </citation>
    <scope>NUCLEOTIDE SEQUENCE</scope>
    <source>
        <strain evidence="2">BNCC115425</strain>
    </source>
</reference>
<sequence length="103" mass="11457">MSQVLEAQGDGRLYATEPSFGSEDFPDGVGRVFEAWSEPLFEQENERLLEWVIEEYLHFGIQRGWIVVQTVDRVEGGLEGIDGALEHLISSGGSSGKRFVVNV</sequence>
<name>A0AAD4I7A7_9PLEO</name>
<organism evidence="2 3">
    <name type="scientific">Alternaria panax</name>
    <dbReference type="NCBI Taxonomy" id="48097"/>
    <lineage>
        <taxon>Eukaryota</taxon>
        <taxon>Fungi</taxon>
        <taxon>Dikarya</taxon>
        <taxon>Ascomycota</taxon>
        <taxon>Pezizomycotina</taxon>
        <taxon>Dothideomycetes</taxon>
        <taxon>Pleosporomycetidae</taxon>
        <taxon>Pleosporales</taxon>
        <taxon>Pleosporineae</taxon>
        <taxon>Pleosporaceae</taxon>
        <taxon>Alternaria</taxon>
        <taxon>Alternaria sect. Panax</taxon>
    </lineage>
</organism>
<dbReference type="EMBL" id="JAANER010000006">
    <property type="protein sequence ID" value="KAG9188382.1"/>
    <property type="molecule type" value="Genomic_DNA"/>
</dbReference>
<evidence type="ECO:0000313" key="3">
    <source>
        <dbReference type="Proteomes" id="UP001199106"/>
    </source>
</evidence>
<gene>
    <name evidence="2" type="ORF">G6011_02305</name>
</gene>
<proteinExistence type="predicted"/>
<dbReference type="Proteomes" id="UP001199106">
    <property type="component" value="Unassembled WGS sequence"/>
</dbReference>
<keyword evidence="3" id="KW-1185">Reference proteome</keyword>
<comment type="caution">
    <text evidence="2">The sequence shown here is derived from an EMBL/GenBank/DDBJ whole genome shotgun (WGS) entry which is preliminary data.</text>
</comment>
<protein>
    <submittedName>
        <fullName evidence="2">Uncharacterized protein</fullName>
    </submittedName>
</protein>
<accession>A0AAD4I7A7</accession>
<dbReference type="AlphaFoldDB" id="A0AAD4I7A7"/>